<evidence type="ECO:0000313" key="3">
    <source>
        <dbReference type="Proteomes" id="UP000807342"/>
    </source>
</evidence>
<proteinExistence type="predicted"/>
<dbReference type="EMBL" id="MU151091">
    <property type="protein sequence ID" value="KAF9451125.1"/>
    <property type="molecule type" value="Genomic_DNA"/>
</dbReference>
<feature type="signal peptide" evidence="1">
    <location>
        <begin position="1"/>
        <end position="21"/>
    </location>
</feature>
<dbReference type="AlphaFoldDB" id="A0A9P5XI30"/>
<protein>
    <recommendedName>
        <fullName evidence="4">Secreted protein</fullName>
    </recommendedName>
</protein>
<evidence type="ECO:0008006" key="4">
    <source>
        <dbReference type="Google" id="ProtNLM"/>
    </source>
</evidence>
<sequence>MLRFPCCLIIMLLCSFPLLCCHLPTVLECLTVDHISSTRILHIPLQTILCRYITVGAEVCPRPRLSS</sequence>
<keyword evidence="1" id="KW-0732">Signal</keyword>
<evidence type="ECO:0000256" key="1">
    <source>
        <dbReference type="SAM" id="SignalP"/>
    </source>
</evidence>
<keyword evidence="3" id="KW-1185">Reference proteome</keyword>
<feature type="chain" id="PRO_5040443884" description="Secreted protein" evidence="1">
    <location>
        <begin position="22"/>
        <end position="67"/>
    </location>
</feature>
<reference evidence="2" key="1">
    <citation type="submission" date="2020-11" db="EMBL/GenBank/DDBJ databases">
        <authorList>
            <consortium name="DOE Joint Genome Institute"/>
            <person name="Ahrendt S."/>
            <person name="Riley R."/>
            <person name="Andreopoulos W."/>
            <person name="Labutti K."/>
            <person name="Pangilinan J."/>
            <person name="Ruiz-Duenas F.J."/>
            <person name="Barrasa J.M."/>
            <person name="Sanchez-Garcia M."/>
            <person name="Camarero S."/>
            <person name="Miyauchi S."/>
            <person name="Serrano A."/>
            <person name="Linde D."/>
            <person name="Babiker R."/>
            <person name="Drula E."/>
            <person name="Ayuso-Fernandez I."/>
            <person name="Pacheco R."/>
            <person name="Padilla G."/>
            <person name="Ferreira P."/>
            <person name="Barriuso J."/>
            <person name="Kellner H."/>
            <person name="Castanera R."/>
            <person name="Alfaro M."/>
            <person name="Ramirez L."/>
            <person name="Pisabarro A.G."/>
            <person name="Kuo A."/>
            <person name="Tritt A."/>
            <person name="Lipzen A."/>
            <person name="He G."/>
            <person name="Yan M."/>
            <person name="Ng V."/>
            <person name="Cullen D."/>
            <person name="Martin F."/>
            <person name="Rosso M.-N."/>
            <person name="Henrissat B."/>
            <person name="Hibbett D."/>
            <person name="Martinez A.T."/>
            <person name="Grigoriev I.V."/>
        </authorList>
    </citation>
    <scope>NUCLEOTIDE SEQUENCE</scope>
    <source>
        <strain evidence="2">MF-IS2</strain>
    </source>
</reference>
<accession>A0A9P5XI30</accession>
<name>A0A9P5XI30_9AGAR</name>
<organism evidence="2 3">
    <name type="scientific">Macrolepiota fuliginosa MF-IS2</name>
    <dbReference type="NCBI Taxonomy" id="1400762"/>
    <lineage>
        <taxon>Eukaryota</taxon>
        <taxon>Fungi</taxon>
        <taxon>Dikarya</taxon>
        <taxon>Basidiomycota</taxon>
        <taxon>Agaricomycotina</taxon>
        <taxon>Agaricomycetes</taxon>
        <taxon>Agaricomycetidae</taxon>
        <taxon>Agaricales</taxon>
        <taxon>Agaricineae</taxon>
        <taxon>Agaricaceae</taxon>
        <taxon>Macrolepiota</taxon>
    </lineage>
</organism>
<gene>
    <name evidence="2" type="ORF">P691DRAFT_808782</name>
</gene>
<comment type="caution">
    <text evidence="2">The sequence shown here is derived from an EMBL/GenBank/DDBJ whole genome shotgun (WGS) entry which is preliminary data.</text>
</comment>
<dbReference type="Proteomes" id="UP000807342">
    <property type="component" value="Unassembled WGS sequence"/>
</dbReference>
<evidence type="ECO:0000313" key="2">
    <source>
        <dbReference type="EMBL" id="KAF9451125.1"/>
    </source>
</evidence>